<dbReference type="GeneID" id="124292702"/>
<name>A0ABM3FDN7_NEOLC</name>
<dbReference type="InterPro" id="IPR001611">
    <property type="entry name" value="Leu-rich_rpt"/>
</dbReference>
<dbReference type="InterPro" id="IPR053040">
    <property type="entry name" value="LRR-containing_protein_71"/>
</dbReference>
<dbReference type="PANTHER" id="PTHR46984">
    <property type="entry name" value="LEUCINE-RICH REPEAT-CONTAINING PROTEIN 71"/>
    <property type="match status" value="1"/>
</dbReference>
<accession>A0ABM3FDN7</accession>
<feature type="compositionally biased region" description="Basic and acidic residues" evidence="1">
    <location>
        <begin position="280"/>
        <end position="298"/>
    </location>
</feature>
<evidence type="ECO:0000313" key="2">
    <source>
        <dbReference type="Proteomes" id="UP000829291"/>
    </source>
</evidence>
<dbReference type="RefSeq" id="XP_046586134.1">
    <property type="nucleotide sequence ID" value="XM_046730178.1"/>
</dbReference>
<keyword evidence="2" id="KW-1185">Reference proteome</keyword>
<dbReference type="InterPro" id="IPR032675">
    <property type="entry name" value="LRR_dom_sf"/>
</dbReference>
<sequence length="298" mass="33372">MRAQKYAQHSTKSRSITGGKQTFEITLAEPVDETEDAGKVSLELTTVRQKPQMDATVFNLLFDHQVHLDNPVDLRSKDCHVDVFMLEALNNSIKKFSTLTTLKLQRCLIDEFGIAKIAQILAEPGSTIKDLNLDMNSNTKQNHHLLCATGTRLLYLSLKMCEINDDGVAKIASNLSYHDEPCTSTLIVLNLANNTISQIGAEKIGNMLRTNRSLQSLTLTGNKINDAGVKCILDQLSPFTLTHAEIVEKRRRNINRLKLCKEKMDNLSNQTLRTGSTASESKERGRDSRISKKRRGFD</sequence>
<dbReference type="SUPFAM" id="SSF52047">
    <property type="entry name" value="RNI-like"/>
    <property type="match status" value="1"/>
</dbReference>
<organism evidence="2 3">
    <name type="scientific">Neodiprion lecontei</name>
    <name type="common">Redheaded pine sawfly</name>
    <dbReference type="NCBI Taxonomy" id="441921"/>
    <lineage>
        <taxon>Eukaryota</taxon>
        <taxon>Metazoa</taxon>
        <taxon>Ecdysozoa</taxon>
        <taxon>Arthropoda</taxon>
        <taxon>Hexapoda</taxon>
        <taxon>Insecta</taxon>
        <taxon>Pterygota</taxon>
        <taxon>Neoptera</taxon>
        <taxon>Endopterygota</taxon>
        <taxon>Hymenoptera</taxon>
        <taxon>Tenthredinoidea</taxon>
        <taxon>Diprionidae</taxon>
        <taxon>Diprioninae</taxon>
        <taxon>Neodiprion</taxon>
    </lineage>
</organism>
<dbReference type="Proteomes" id="UP000829291">
    <property type="component" value="Chromosome 2"/>
</dbReference>
<dbReference type="PANTHER" id="PTHR46984:SF1">
    <property type="entry name" value="LEUCINE-RICH REPEAT-CONTAINING PROTEIN 71"/>
    <property type="match status" value="1"/>
</dbReference>
<dbReference type="Pfam" id="PF13516">
    <property type="entry name" value="LRR_6"/>
    <property type="match status" value="3"/>
</dbReference>
<gene>
    <name evidence="3" type="primary">LOC124292702</name>
</gene>
<dbReference type="SMART" id="SM00368">
    <property type="entry name" value="LRR_RI"/>
    <property type="match status" value="4"/>
</dbReference>
<evidence type="ECO:0000313" key="3">
    <source>
        <dbReference type="RefSeq" id="XP_046586134.1"/>
    </source>
</evidence>
<reference evidence="3" key="1">
    <citation type="submission" date="2025-08" db="UniProtKB">
        <authorList>
            <consortium name="RefSeq"/>
        </authorList>
    </citation>
    <scope>IDENTIFICATION</scope>
    <source>
        <tissue evidence="3">Thorax and Abdomen</tissue>
    </source>
</reference>
<feature type="compositionally biased region" description="Polar residues" evidence="1">
    <location>
        <begin position="269"/>
        <end position="279"/>
    </location>
</feature>
<protein>
    <submittedName>
        <fullName evidence="3">Leucine-rich repeat-containing protein 71-like</fullName>
    </submittedName>
</protein>
<evidence type="ECO:0000256" key="1">
    <source>
        <dbReference type="SAM" id="MobiDB-lite"/>
    </source>
</evidence>
<feature type="region of interest" description="Disordered" evidence="1">
    <location>
        <begin position="269"/>
        <end position="298"/>
    </location>
</feature>
<dbReference type="Gene3D" id="3.80.10.10">
    <property type="entry name" value="Ribonuclease Inhibitor"/>
    <property type="match status" value="1"/>
</dbReference>
<proteinExistence type="predicted"/>